<gene>
    <name evidence="2" type="ORF">ORF059L</name>
</gene>
<evidence type="ECO:0007829" key="4">
    <source>
        <dbReference type="PDB" id="8HIF"/>
    </source>
</evidence>
<keyword evidence="1" id="KW-0812">Transmembrane</keyword>
<keyword evidence="3" id="KW-1185">Reference proteome</keyword>
<keyword evidence="4" id="KW-0002">3D-structure</keyword>
<feature type="transmembrane region" description="Helical" evidence="1">
    <location>
        <begin position="25"/>
        <end position="42"/>
    </location>
</feature>
<evidence type="ECO:0000313" key="3">
    <source>
        <dbReference type="Proteomes" id="UP000172127"/>
    </source>
</evidence>
<evidence type="ECO:0000313" key="2">
    <source>
        <dbReference type="EMBL" id="AAS18074.1"/>
    </source>
</evidence>
<protein>
    <submittedName>
        <fullName evidence="2">Uncharacterized protein</fullName>
    </submittedName>
</protein>
<dbReference type="EMDB" id="EMD-34815"/>
<keyword evidence="1" id="KW-0472">Membrane</keyword>
<dbReference type="KEGG" id="vg:3197102"/>
<organism evidence="2 3">
    <name type="scientific">Singapore grouper iridovirus</name>
    <dbReference type="NCBI Taxonomy" id="262968"/>
    <lineage>
        <taxon>Viruses</taxon>
        <taxon>Varidnaviria</taxon>
        <taxon>Bamfordvirae</taxon>
        <taxon>Nucleocytoviricota</taxon>
        <taxon>Megaviricetes</taxon>
        <taxon>Pimascovirales</taxon>
        <taxon>Pimascovirales incertae sedis</taxon>
        <taxon>Iridoviridae</taxon>
        <taxon>Alphairidovirinae</taxon>
        <taxon>Ranavirus</taxon>
        <taxon>Ranavirus epinephelus1</taxon>
    </lineage>
</organism>
<keyword evidence="1" id="KW-1133">Transmembrane helix</keyword>
<dbReference type="RefSeq" id="YP_164154.1">
    <property type="nucleotide sequence ID" value="NC_006549.1"/>
</dbReference>
<evidence type="ECO:0000256" key="1">
    <source>
        <dbReference type="SAM" id="Phobius"/>
    </source>
</evidence>
<sequence length="146" mass="16321">MDSQGFWAILAFTPVLMILSLKGEGLLAMVGLLVLTVTLLASREKNDRPRLSCRGKIGRKVSGFENAGHVRDSHHVIYKRPPVNEYCAETREDNSLYVPEYCGQNWKNGVLSGMGTHHDAYRNLAVNMMTLRRESAVSAGWAHSYL</sequence>
<name>Q5YFK6_9VIRU</name>
<dbReference type="SMR" id="Q5YFK6"/>
<reference evidence="2 3" key="1">
    <citation type="journal article" date="2004" name="J. Virol.">
        <title>Functional genomics analysis of Singapore grouper iridovirus: complete sequence determination and proteomic analysis.</title>
        <authorList>
            <person name="Song W.J."/>
            <person name="Qin Q.W."/>
            <person name="Qiu J."/>
            <person name="Huang C.H."/>
            <person name="Wang F."/>
            <person name="Hew C.L."/>
        </authorList>
    </citation>
    <scope>NUCLEOTIDE SEQUENCE [LARGE SCALE GENOMIC DNA]</scope>
</reference>
<dbReference type="EMBL" id="AY521625">
    <property type="protein sequence ID" value="AAS18074.1"/>
    <property type="molecule type" value="Genomic_DNA"/>
</dbReference>
<accession>Q5YFK6</accession>
<proteinExistence type="evidence at protein level"/>
<dbReference type="Proteomes" id="UP000172127">
    <property type="component" value="Segment"/>
</dbReference>
<dbReference type="PDB" id="8HIF">
    <property type="method" value="EM"/>
    <property type="resolution" value="3.50 A"/>
    <property type="chains" value="y5=1-146"/>
</dbReference>
<dbReference type="GeneID" id="3197102"/>
<reference evidence="4" key="2">
    <citation type="journal article" date="2023" name="Nat. Commun.">
        <title>Near-atomic architecture of Singapore grouper iridovirus and implications for giant virus assembly.</title>
        <authorList>
            <person name="Zhao Z."/>
            <person name="Huang Y."/>
            <person name="Liu C."/>
            <person name="Zhu D."/>
            <person name="Gao S."/>
            <person name="Liu S."/>
            <person name="Peng R."/>
            <person name="Zhang Y."/>
            <person name="Huang X."/>
            <person name="Qi J."/>
            <person name="Wong C.C.L."/>
            <person name="Zhang X."/>
            <person name="Wang P."/>
            <person name="Qin Q."/>
            <person name="Gao G.F."/>
        </authorList>
    </citation>
    <scope>STRUCTURE BY ELECTRON MICROSCOPY (3.50 ANGSTROMS)</scope>
</reference>